<keyword evidence="3" id="KW-1185">Reference proteome</keyword>
<dbReference type="PANTHER" id="PTHR11937">
    <property type="entry name" value="ACTIN"/>
    <property type="match status" value="1"/>
</dbReference>
<dbReference type="SUPFAM" id="SSF53067">
    <property type="entry name" value="Actin-like ATPase domain"/>
    <property type="match status" value="2"/>
</dbReference>
<dbReference type="InterPro" id="IPR043129">
    <property type="entry name" value="ATPase_NBD"/>
</dbReference>
<dbReference type="Pfam" id="PF00022">
    <property type="entry name" value="Actin"/>
    <property type="match status" value="1"/>
</dbReference>
<comment type="caution">
    <text evidence="2">The sequence shown here is derived from an EMBL/GenBank/DDBJ whole genome shotgun (WGS) entry which is preliminary data.</text>
</comment>
<name>A0AAD5Z0B4_9AGAR</name>
<gene>
    <name evidence="2" type="ORF">NP233_g412</name>
</gene>
<sequence>MSLRDANVIIIETSRTVVRAGLGLFDLLKTPSVEIPARVGIRRGASGDTNAPTRDGSVFDAATASSSRATSALPQPMKAAVTDYLVGTQLDEAIAAGQDVIISWPFARGDVADWAQAEAIWKYVLFNQLQRRRVQNESPVLLSIAAGLSRLTYERICQMFFERFNVAGFSIMERPMAQLYAGNSLSGIVVDIGDYETDITPIYDGFIVHQAKMQMALGLKDCEIYLANLLKSNQTVMNALSPPENPLYPETLQAKLIELVQQLWRDGHIKVPSDGETAIPDDEGVTDIAAIVVAGKEKAVIESGMKKKATAKATAAELARAREIEAMDLITVQFAGHSLTLGKERHRLCEPLFDPRLVRGLDNLPSHDGEDLQRPLQELVAHAVSLTDVDQRIYIWGGLLVSGDVTRFVKGIGLALQSRLAPFMYSPEASMDIQPSGTRLLTVPEYYAEYRETGNGYAAFLGSSITAKIIFNEAGGRNYVTKSEYASRGPHSIIDMTPSLI</sequence>
<evidence type="ECO:0000313" key="3">
    <source>
        <dbReference type="Proteomes" id="UP001213000"/>
    </source>
</evidence>
<protein>
    <recommendedName>
        <fullName evidence="4">Actin-related protein</fullName>
    </recommendedName>
</protein>
<proteinExistence type="inferred from homology"/>
<comment type="similarity">
    <text evidence="1">Belongs to the actin family.</text>
</comment>
<organism evidence="2 3">
    <name type="scientific">Leucocoprinus birnbaumii</name>
    <dbReference type="NCBI Taxonomy" id="56174"/>
    <lineage>
        <taxon>Eukaryota</taxon>
        <taxon>Fungi</taxon>
        <taxon>Dikarya</taxon>
        <taxon>Basidiomycota</taxon>
        <taxon>Agaricomycotina</taxon>
        <taxon>Agaricomycetes</taxon>
        <taxon>Agaricomycetidae</taxon>
        <taxon>Agaricales</taxon>
        <taxon>Agaricineae</taxon>
        <taxon>Agaricaceae</taxon>
        <taxon>Leucocoprinus</taxon>
    </lineage>
</organism>
<evidence type="ECO:0000313" key="2">
    <source>
        <dbReference type="EMBL" id="KAJ3576452.1"/>
    </source>
</evidence>
<dbReference type="InterPro" id="IPR004000">
    <property type="entry name" value="Actin"/>
</dbReference>
<reference evidence="2" key="1">
    <citation type="submission" date="2022-07" db="EMBL/GenBank/DDBJ databases">
        <title>Genome Sequence of Leucocoprinus birnbaumii.</title>
        <authorList>
            <person name="Buettner E."/>
        </authorList>
    </citation>
    <scope>NUCLEOTIDE SEQUENCE</scope>
    <source>
        <strain evidence="2">VT141</strain>
    </source>
</reference>
<accession>A0AAD5Z0B4</accession>
<dbReference type="Proteomes" id="UP001213000">
    <property type="component" value="Unassembled WGS sequence"/>
</dbReference>
<evidence type="ECO:0000256" key="1">
    <source>
        <dbReference type="RuleBase" id="RU000487"/>
    </source>
</evidence>
<dbReference type="Gene3D" id="3.30.420.40">
    <property type="match status" value="3"/>
</dbReference>
<dbReference type="EMBL" id="JANIEX010000011">
    <property type="protein sequence ID" value="KAJ3576452.1"/>
    <property type="molecule type" value="Genomic_DNA"/>
</dbReference>
<dbReference type="SMART" id="SM00268">
    <property type="entry name" value="ACTIN"/>
    <property type="match status" value="1"/>
</dbReference>
<dbReference type="AlphaFoldDB" id="A0AAD5Z0B4"/>
<evidence type="ECO:0008006" key="4">
    <source>
        <dbReference type="Google" id="ProtNLM"/>
    </source>
</evidence>